<reference evidence="2" key="1">
    <citation type="submission" date="2014-11" db="EMBL/GenBank/DDBJ databases">
        <authorList>
            <person name="Amaro Gonzalez C."/>
        </authorList>
    </citation>
    <scope>NUCLEOTIDE SEQUENCE</scope>
</reference>
<proteinExistence type="predicted"/>
<sequence length="21" mass="2433">MSHLHPPVSHPLEQCHWSGRP</sequence>
<protein>
    <submittedName>
        <fullName evidence="2">Uncharacterized protein</fullName>
    </submittedName>
</protein>
<evidence type="ECO:0000313" key="2">
    <source>
        <dbReference type="EMBL" id="JAI07709.1"/>
    </source>
</evidence>
<reference evidence="2" key="2">
    <citation type="journal article" date="2015" name="Fish Shellfish Immunol.">
        <title>Early steps in the European eel (Anguilla anguilla)-Vibrio vulnificus interaction in the gills: Role of the RtxA13 toxin.</title>
        <authorList>
            <person name="Callol A."/>
            <person name="Pajuelo D."/>
            <person name="Ebbesson L."/>
            <person name="Teles M."/>
            <person name="MacKenzie S."/>
            <person name="Amaro C."/>
        </authorList>
    </citation>
    <scope>NUCLEOTIDE SEQUENCE</scope>
</reference>
<feature type="region of interest" description="Disordered" evidence="1">
    <location>
        <begin position="1"/>
        <end position="21"/>
    </location>
</feature>
<organism evidence="2">
    <name type="scientific">Anguilla anguilla</name>
    <name type="common">European freshwater eel</name>
    <name type="synonym">Muraena anguilla</name>
    <dbReference type="NCBI Taxonomy" id="7936"/>
    <lineage>
        <taxon>Eukaryota</taxon>
        <taxon>Metazoa</taxon>
        <taxon>Chordata</taxon>
        <taxon>Craniata</taxon>
        <taxon>Vertebrata</taxon>
        <taxon>Euteleostomi</taxon>
        <taxon>Actinopterygii</taxon>
        <taxon>Neopterygii</taxon>
        <taxon>Teleostei</taxon>
        <taxon>Anguilliformes</taxon>
        <taxon>Anguillidae</taxon>
        <taxon>Anguilla</taxon>
    </lineage>
</organism>
<accession>A0A0E9Y166</accession>
<evidence type="ECO:0000256" key="1">
    <source>
        <dbReference type="SAM" id="MobiDB-lite"/>
    </source>
</evidence>
<name>A0A0E9Y166_ANGAN</name>
<dbReference type="EMBL" id="GBXM01000869">
    <property type="protein sequence ID" value="JAI07709.1"/>
    <property type="molecule type" value="Transcribed_RNA"/>
</dbReference>
<dbReference type="AlphaFoldDB" id="A0A0E9Y166"/>